<keyword evidence="6" id="KW-1185">Reference proteome</keyword>
<dbReference type="PROSITE" id="PS01124">
    <property type="entry name" value="HTH_ARAC_FAMILY_2"/>
    <property type="match status" value="1"/>
</dbReference>
<feature type="domain" description="HTH araC/xylS-type" evidence="4">
    <location>
        <begin position="190"/>
        <end position="288"/>
    </location>
</feature>
<reference evidence="5 6" key="1">
    <citation type="journal article" date="2017" name="Int. J. Syst. Evol. Microbiol.">
        <title>Achromobacter aloeverae sp. nov., isolated from the root of Aloe vera (L.) Burm.f.</title>
        <authorList>
            <person name="Kuncharoen N."/>
            <person name="Muramatsu Y."/>
            <person name="Shibata C."/>
            <person name="Kamakura Y."/>
            <person name="Nakagawa Y."/>
            <person name="Tanasupawat S."/>
        </authorList>
    </citation>
    <scope>NUCLEOTIDE SEQUENCE [LARGE SCALE GENOMIC DNA]</scope>
    <source>
        <strain evidence="5 6">AVA-1</strain>
    </source>
</reference>
<dbReference type="InterPro" id="IPR037923">
    <property type="entry name" value="HTH-like"/>
</dbReference>
<dbReference type="InterPro" id="IPR009057">
    <property type="entry name" value="Homeodomain-like_sf"/>
</dbReference>
<gene>
    <name evidence="5" type="ORF">C7R54_28140</name>
</gene>
<dbReference type="SUPFAM" id="SSF46689">
    <property type="entry name" value="Homeodomain-like"/>
    <property type="match status" value="2"/>
</dbReference>
<dbReference type="Pfam" id="PF06719">
    <property type="entry name" value="AraC_N"/>
    <property type="match status" value="1"/>
</dbReference>
<evidence type="ECO:0000256" key="1">
    <source>
        <dbReference type="ARBA" id="ARBA00023015"/>
    </source>
</evidence>
<keyword evidence="1" id="KW-0805">Transcription regulation</keyword>
<dbReference type="SMART" id="SM00342">
    <property type="entry name" value="HTH_ARAC"/>
    <property type="match status" value="1"/>
</dbReference>
<evidence type="ECO:0000313" key="5">
    <source>
        <dbReference type="EMBL" id="RXN83348.1"/>
    </source>
</evidence>
<dbReference type="Proteomes" id="UP000290849">
    <property type="component" value="Unassembled WGS sequence"/>
</dbReference>
<dbReference type="GO" id="GO:0043565">
    <property type="term" value="F:sequence-specific DNA binding"/>
    <property type="evidence" value="ECO:0007669"/>
    <property type="project" value="InterPro"/>
</dbReference>
<dbReference type="Pfam" id="PF12833">
    <property type="entry name" value="HTH_18"/>
    <property type="match status" value="1"/>
</dbReference>
<evidence type="ECO:0000259" key="4">
    <source>
        <dbReference type="PROSITE" id="PS01124"/>
    </source>
</evidence>
<evidence type="ECO:0000313" key="6">
    <source>
        <dbReference type="Proteomes" id="UP000290849"/>
    </source>
</evidence>
<evidence type="ECO:0000256" key="3">
    <source>
        <dbReference type="ARBA" id="ARBA00023163"/>
    </source>
</evidence>
<proteinExistence type="predicted"/>
<dbReference type="RefSeq" id="WP_129154241.1">
    <property type="nucleotide sequence ID" value="NZ_JBHSDO010000003.1"/>
</dbReference>
<evidence type="ECO:0000256" key="2">
    <source>
        <dbReference type="ARBA" id="ARBA00023125"/>
    </source>
</evidence>
<comment type="caution">
    <text evidence="5">The sequence shown here is derived from an EMBL/GenBank/DDBJ whole genome shotgun (WGS) entry which is preliminary data.</text>
</comment>
<dbReference type="PANTHER" id="PTHR43436">
    <property type="entry name" value="ARAC-FAMILY TRANSCRIPTIONAL REGULATOR"/>
    <property type="match status" value="1"/>
</dbReference>
<dbReference type="OrthoDB" id="34150at2"/>
<dbReference type="InterPro" id="IPR009594">
    <property type="entry name" value="Tscrpt_reg_HTH_AraC_N"/>
</dbReference>
<organism evidence="5 6">
    <name type="scientific">Achromobacter aloeverae</name>
    <dbReference type="NCBI Taxonomy" id="1750518"/>
    <lineage>
        <taxon>Bacteria</taxon>
        <taxon>Pseudomonadati</taxon>
        <taxon>Pseudomonadota</taxon>
        <taxon>Betaproteobacteria</taxon>
        <taxon>Burkholderiales</taxon>
        <taxon>Alcaligenaceae</taxon>
        <taxon>Achromobacter</taxon>
    </lineage>
</organism>
<keyword evidence="2" id="KW-0238">DNA-binding</keyword>
<dbReference type="AlphaFoldDB" id="A0A4Q1HCG6"/>
<keyword evidence="3" id="KW-0804">Transcription</keyword>
<dbReference type="SUPFAM" id="SSF51215">
    <property type="entry name" value="Regulatory protein AraC"/>
    <property type="match status" value="1"/>
</dbReference>
<name>A0A4Q1HCG6_9BURK</name>
<dbReference type="InterPro" id="IPR018060">
    <property type="entry name" value="HTH_AraC"/>
</dbReference>
<protein>
    <submittedName>
        <fullName evidence="5">AraC family transcriptional regulator</fullName>
    </submittedName>
</protein>
<dbReference type="Gene3D" id="1.10.10.60">
    <property type="entry name" value="Homeodomain-like"/>
    <property type="match status" value="1"/>
</dbReference>
<dbReference type="GO" id="GO:0003700">
    <property type="term" value="F:DNA-binding transcription factor activity"/>
    <property type="evidence" value="ECO:0007669"/>
    <property type="project" value="InterPro"/>
</dbReference>
<dbReference type="PANTHER" id="PTHR43436:SF1">
    <property type="entry name" value="TRANSCRIPTIONAL REGULATORY PROTEIN"/>
    <property type="match status" value="1"/>
</dbReference>
<dbReference type="EMBL" id="PYAL01000010">
    <property type="protein sequence ID" value="RXN83348.1"/>
    <property type="molecule type" value="Genomic_DNA"/>
</dbReference>
<sequence>MNDDLRHAVLRYARLHADGSGIAATPIDGITAICANRPTALVYAVQRPLACLVLQGSKHVTMGQQSFTFGAGSSLLMMANVPTGSQILAASEAEPYCSLVVDLDVSMIADLSTEMSALQESAPFPVQIDQTDAEVADSALRLVRLLERPAALPLLKNALLREFHYWLLAGRHGAAIRRIGAPNGHAQKVARAIAMLRAHYASRLPIVRLAEAAGMSPHTFHQSFRSVTSMTPLQFQKQLRLIEARRLMLAEGASSSVAAFAVGYESVPQFTREYGRMFGLPPSRDVAAARDRMRLVA</sequence>
<accession>A0A4Q1HCG6</accession>